<dbReference type="InterPro" id="IPR058333">
    <property type="entry name" value="DUF8020"/>
</dbReference>
<feature type="domain" description="DUF8020" evidence="3">
    <location>
        <begin position="40"/>
        <end position="108"/>
    </location>
</feature>
<keyword evidence="5" id="KW-1185">Reference proteome</keyword>
<feature type="transmembrane region" description="Helical" evidence="1">
    <location>
        <begin position="147"/>
        <end position="175"/>
    </location>
</feature>
<sequence>MKRFTSILGMIAAVVAALLVVQPATAGAARQGVNVGPMTFAYTDDGVKVDMTSGKVQQVGDQLLFSNAQGKVKNRVPLAVKNPQNGTSVPLEAKVAANGKSVVLKPQAVAKKKGLKYQPLKTKINKDQANAQMNYVFQRNAACIGGAALVGALIGFFFIVGWIIGAAIGAAVGVAQCGSGYFNGRYAGETLRAFQIWWGK</sequence>
<proteinExistence type="predicted"/>
<evidence type="ECO:0000256" key="1">
    <source>
        <dbReference type="SAM" id="Phobius"/>
    </source>
</evidence>
<accession>A0A7I9V1M3</accession>
<protein>
    <recommendedName>
        <fullName evidence="3">DUF8020 domain-containing protein</fullName>
    </recommendedName>
</protein>
<reference evidence="5" key="1">
    <citation type="submission" date="2019-06" db="EMBL/GenBank/DDBJ databases">
        <title>Gordonia isolated from sludge of a wastewater treatment plant.</title>
        <authorList>
            <person name="Tamura T."/>
            <person name="Aoyama K."/>
            <person name="Kang Y."/>
            <person name="Saito S."/>
            <person name="Akiyama N."/>
            <person name="Yazawa K."/>
            <person name="Gonoi T."/>
            <person name="Mikami Y."/>
        </authorList>
    </citation>
    <scope>NUCLEOTIDE SEQUENCE [LARGE SCALE GENOMIC DNA]</scope>
    <source>
        <strain evidence="5">NBRC 107697</strain>
    </source>
</reference>
<evidence type="ECO:0000313" key="4">
    <source>
        <dbReference type="EMBL" id="GED99348.1"/>
    </source>
</evidence>
<evidence type="ECO:0000259" key="3">
    <source>
        <dbReference type="Pfam" id="PF26059"/>
    </source>
</evidence>
<gene>
    <name evidence="4" type="ORF">nbrc107697_33870</name>
</gene>
<keyword evidence="1" id="KW-0472">Membrane</keyword>
<dbReference type="AlphaFoldDB" id="A0A7I9V1M3"/>
<name>A0A7I9V1M3_9ACTN</name>
<evidence type="ECO:0000256" key="2">
    <source>
        <dbReference type="SAM" id="SignalP"/>
    </source>
</evidence>
<dbReference type="Pfam" id="PF26059">
    <property type="entry name" value="DUF8020"/>
    <property type="match status" value="1"/>
</dbReference>
<keyword evidence="1" id="KW-1133">Transmembrane helix</keyword>
<feature type="signal peptide" evidence="2">
    <location>
        <begin position="1"/>
        <end position="26"/>
    </location>
</feature>
<comment type="caution">
    <text evidence="4">The sequence shown here is derived from an EMBL/GenBank/DDBJ whole genome shotgun (WGS) entry which is preliminary data.</text>
</comment>
<evidence type="ECO:0000313" key="5">
    <source>
        <dbReference type="Proteomes" id="UP000444980"/>
    </source>
</evidence>
<keyword evidence="2" id="KW-0732">Signal</keyword>
<dbReference type="RefSeq" id="WP_161928633.1">
    <property type="nucleotide sequence ID" value="NZ_BJOU01000019.1"/>
</dbReference>
<feature type="chain" id="PRO_5038788321" description="DUF8020 domain-containing protein" evidence="2">
    <location>
        <begin position="27"/>
        <end position="200"/>
    </location>
</feature>
<dbReference type="OrthoDB" id="4377385at2"/>
<organism evidence="4 5">
    <name type="scientific">Gordonia crocea</name>
    <dbReference type="NCBI Taxonomy" id="589162"/>
    <lineage>
        <taxon>Bacteria</taxon>
        <taxon>Bacillati</taxon>
        <taxon>Actinomycetota</taxon>
        <taxon>Actinomycetes</taxon>
        <taxon>Mycobacteriales</taxon>
        <taxon>Gordoniaceae</taxon>
        <taxon>Gordonia</taxon>
    </lineage>
</organism>
<keyword evidence="1" id="KW-0812">Transmembrane</keyword>
<dbReference type="EMBL" id="BJOU01000019">
    <property type="protein sequence ID" value="GED99348.1"/>
    <property type="molecule type" value="Genomic_DNA"/>
</dbReference>
<dbReference type="Proteomes" id="UP000444980">
    <property type="component" value="Unassembled WGS sequence"/>
</dbReference>